<feature type="region of interest" description="Disordered" evidence="1">
    <location>
        <begin position="282"/>
        <end position="321"/>
    </location>
</feature>
<dbReference type="InParanoid" id="A0A077ZUP8"/>
<proteinExistence type="predicted"/>
<feature type="region of interest" description="Disordered" evidence="1">
    <location>
        <begin position="103"/>
        <end position="125"/>
    </location>
</feature>
<keyword evidence="3" id="KW-1185">Reference proteome</keyword>
<name>A0A077ZUP8_STYLE</name>
<gene>
    <name evidence="2" type="primary">Contig19815.g21013</name>
    <name evidence="2" type="ORF">STYLEM_2605</name>
</gene>
<dbReference type="AlphaFoldDB" id="A0A077ZUP8"/>
<reference evidence="2 3" key="1">
    <citation type="submission" date="2014-06" db="EMBL/GenBank/DDBJ databases">
        <authorList>
            <person name="Swart Estienne"/>
        </authorList>
    </citation>
    <scope>NUCLEOTIDE SEQUENCE [LARGE SCALE GENOMIC DNA]</scope>
    <source>
        <strain evidence="2 3">130c</strain>
    </source>
</reference>
<accession>A0A077ZUP8</accession>
<feature type="compositionally biased region" description="Polar residues" evidence="1">
    <location>
        <begin position="310"/>
        <end position="321"/>
    </location>
</feature>
<feature type="compositionally biased region" description="Polar residues" evidence="1">
    <location>
        <begin position="30"/>
        <end position="63"/>
    </location>
</feature>
<evidence type="ECO:0000313" key="3">
    <source>
        <dbReference type="Proteomes" id="UP000039865"/>
    </source>
</evidence>
<dbReference type="Proteomes" id="UP000039865">
    <property type="component" value="Unassembled WGS sequence"/>
</dbReference>
<protein>
    <submittedName>
        <fullName evidence="2">Uncharacterized protein</fullName>
    </submittedName>
</protein>
<sequence length="381" mass="43589">MIKPNDISLKDLEPRRSDLSRLVDSHKKQNYQFISGGNGSANDNSKSMFNASRNSVMGQSPSGQDKRLSGIRHHTIEDMHFSANEINFMSVLRNNKDPKLNGGFQSENSLEKDAQGNKFKKGPPSFYENDVQKFKDKFQESIKRRLQLKKSLGINQMLAEGNQGTIILQKGISHQVSQKSNRLSQSVVGGILKRVPSRQSNTNFCNVDFDYYGDTKEIAHLLKNRQSGSPNLCQVQFETNLRASQPLTNIKHLKPWKYLPTSKVEKQDTIAVKNFSTIYRNNSNSVQDQDEKTSNNSKSKNSIDKSLKNDLSQYQSSSNVTKSGVSKDISKIYKDKFKEKNANKLRHIFHDKNIGLDEKFWECNLRDYQQYTADNRRYSQN</sequence>
<feature type="compositionally biased region" description="Basic and acidic residues" evidence="1">
    <location>
        <begin position="8"/>
        <end position="27"/>
    </location>
</feature>
<evidence type="ECO:0000313" key="2">
    <source>
        <dbReference type="EMBL" id="CDW73622.1"/>
    </source>
</evidence>
<dbReference type="EMBL" id="CCKQ01002520">
    <property type="protein sequence ID" value="CDW73622.1"/>
    <property type="molecule type" value="Genomic_DNA"/>
</dbReference>
<feature type="region of interest" description="Disordered" evidence="1">
    <location>
        <begin position="1"/>
        <end position="67"/>
    </location>
</feature>
<organism evidence="2 3">
    <name type="scientific">Stylonychia lemnae</name>
    <name type="common">Ciliate</name>
    <dbReference type="NCBI Taxonomy" id="5949"/>
    <lineage>
        <taxon>Eukaryota</taxon>
        <taxon>Sar</taxon>
        <taxon>Alveolata</taxon>
        <taxon>Ciliophora</taxon>
        <taxon>Intramacronucleata</taxon>
        <taxon>Spirotrichea</taxon>
        <taxon>Stichotrichia</taxon>
        <taxon>Sporadotrichida</taxon>
        <taxon>Oxytrichidae</taxon>
        <taxon>Stylonychinae</taxon>
        <taxon>Stylonychia</taxon>
    </lineage>
</organism>
<evidence type="ECO:0000256" key="1">
    <source>
        <dbReference type="SAM" id="MobiDB-lite"/>
    </source>
</evidence>
<dbReference type="OrthoDB" id="10671071at2759"/>